<protein>
    <recommendedName>
        <fullName evidence="4">MULE transposase domain-containing protein</fullName>
    </recommendedName>
</protein>
<gene>
    <name evidence="2" type="ORF">Sango_1588700</name>
</gene>
<dbReference type="AlphaFoldDB" id="A0AAE2BTT3"/>
<sequence length="216" mass="24009">MYELGIMYEQCGGKKGTMNFNYKVPGLPLELGLRRINNECPDTCICDLENQYRGLDLPIEIYVEEMDCEPIQALDQEGNVVSTQQEEEMRCLLDGVDFGDDLGFTAPRGDGEGRVGEQGHDGDGECQENEMDRGSKLILKKLEGSNPPIFDKMYVCLSALKNGFLGGCRPIICLDGCFLKTCYGGQLLVVVGRDGNDNMFPIAMVVVQVENRKNWT</sequence>
<organism evidence="2 3">
    <name type="scientific">Sesamum angolense</name>
    <dbReference type="NCBI Taxonomy" id="2727404"/>
    <lineage>
        <taxon>Eukaryota</taxon>
        <taxon>Viridiplantae</taxon>
        <taxon>Streptophyta</taxon>
        <taxon>Embryophyta</taxon>
        <taxon>Tracheophyta</taxon>
        <taxon>Spermatophyta</taxon>
        <taxon>Magnoliopsida</taxon>
        <taxon>eudicotyledons</taxon>
        <taxon>Gunneridae</taxon>
        <taxon>Pentapetalae</taxon>
        <taxon>asterids</taxon>
        <taxon>lamiids</taxon>
        <taxon>Lamiales</taxon>
        <taxon>Pedaliaceae</taxon>
        <taxon>Sesamum</taxon>
    </lineage>
</organism>
<dbReference type="PANTHER" id="PTHR31973:SF187">
    <property type="entry name" value="MUTATOR TRANSPOSASE MUDRA PROTEIN"/>
    <property type="match status" value="1"/>
</dbReference>
<feature type="compositionally biased region" description="Basic and acidic residues" evidence="1">
    <location>
        <begin position="109"/>
        <end position="123"/>
    </location>
</feature>
<dbReference type="Proteomes" id="UP001289374">
    <property type="component" value="Unassembled WGS sequence"/>
</dbReference>
<comment type="caution">
    <text evidence="2">The sequence shown here is derived from an EMBL/GenBank/DDBJ whole genome shotgun (WGS) entry which is preliminary data.</text>
</comment>
<evidence type="ECO:0008006" key="4">
    <source>
        <dbReference type="Google" id="ProtNLM"/>
    </source>
</evidence>
<dbReference type="PANTHER" id="PTHR31973">
    <property type="entry name" value="POLYPROTEIN, PUTATIVE-RELATED"/>
    <property type="match status" value="1"/>
</dbReference>
<evidence type="ECO:0000256" key="1">
    <source>
        <dbReference type="SAM" id="MobiDB-lite"/>
    </source>
</evidence>
<reference evidence="2" key="2">
    <citation type="journal article" date="2024" name="Plant">
        <title>Genomic evolution and insights into agronomic trait innovations of Sesamum species.</title>
        <authorList>
            <person name="Miao H."/>
            <person name="Wang L."/>
            <person name="Qu L."/>
            <person name="Liu H."/>
            <person name="Sun Y."/>
            <person name="Le M."/>
            <person name="Wang Q."/>
            <person name="Wei S."/>
            <person name="Zheng Y."/>
            <person name="Lin W."/>
            <person name="Duan Y."/>
            <person name="Cao H."/>
            <person name="Xiong S."/>
            <person name="Wang X."/>
            <person name="Wei L."/>
            <person name="Li C."/>
            <person name="Ma Q."/>
            <person name="Ju M."/>
            <person name="Zhao R."/>
            <person name="Li G."/>
            <person name="Mu C."/>
            <person name="Tian Q."/>
            <person name="Mei H."/>
            <person name="Zhang T."/>
            <person name="Gao T."/>
            <person name="Zhang H."/>
        </authorList>
    </citation>
    <scope>NUCLEOTIDE SEQUENCE</scope>
    <source>
        <strain evidence="2">K16</strain>
    </source>
</reference>
<evidence type="ECO:0000313" key="3">
    <source>
        <dbReference type="Proteomes" id="UP001289374"/>
    </source>
</evidence>
<dbReference type="EMBL" id="JACGWL010000008">
    <property type="protein sequence ID" value="KAK4397521.1"/>
    <property type="molecule type" value="Genomic_DNA"/>
</dbReference>
<keyword evidence="3" id="KW-1185">Reference proteome</keyword>
<name>A0AAE2BTT3_9LAMI</name>
<proteinExistence type="predicted"/>
<feature type="region of interest" description="Disordered" evidence="1">
    <location>
        <begin position="109"/>
        <end position="129"/>
    </location>
</feature>
<accession>A0AAE2BTT3</accession>
<reference evidence="2" key="1">
    <citation type="submission" date="2020-06" db="EMBL/GenBank/DDBJ databases">
        <authorList>
            <person name="Li T."/>
            <person name="Hu X."/>
            <person name="Zhang T."/>
            <person name="Song X."/>
            <person name="Zhang H."/>
            <person name="Dai N."/>
            <person name="Sheng W."/>
            <person name="Hou X."/>
            <person name="Wei L."/>
        </authorList>
    </citation>
    <scope>NUCLEOTIDE SEQUENCE</scope>
    <source>
        <strain evidence="2">K16</strain>
        <tissue evidence="2">Leaf</tissue>
    </source>
</reference>
<evidence type="ECO:0000313" key="2">
    <source>
        <dbReference type="EMBL" id="KAK4397521.1"/>
    </source>
</evidence>